<dbReference type="GO" id="GO:0005840">
    <property type="term" value="C:ribosome"/>
    <property type="evidence" value="ECO:0007669"/>
    <property type="project" value="UniProtKB-KW"/>
</dbReference>
<dbReference type="GO" id="GO:0070979">
    <property type="term" value="P:protein K11-linked ubiquitination"/>
    <property type="evidence" value="ECO:0007669"/>
    <property type="project" value="TreeGrafter"/>
</dbReference>
<comment type="caution">
    <text evidence="9">The sequence shown here is derived from an EMBL/GenBank/DDBJ whole genome shotgun (WGS) entry which is preliminary data.</text>
</comment>
<dbReference type="InterPro" id="IPR005824">
    <property type="entry name" value="KOW"/>
</dbReference>
<evidence type="ECO:0000313" key="9">
    <source>
        <dbReference type="EMBL" id="CAE8602933.1"/>
    </source>
</evidence>
<dbReference type="PANTHER" id="PTHR12827:SF3">
    <property type="entry name" value="ANAPHASE-PROMOTING COMPLEX SUBUNIT 1"/>
    <property type="match status" value="1"/>
</dbReference>
<dbReference type="PANTHER" id="PTHR12827">
    <property type="entry name" value="MEIOTIC CHECKPOINT REGULATOR TSG24 FAMILY MEMBER"/>
    <property type="match status" value="1"/>
</dbReference>
<proteinExistence type="inferred from homology"/>
<feature type="non-terminal residue" evidence="9">
    <location>
        <position position="1"/>
    </location>
</feature>
<dbReference type="GO" id="GO:0003735">
    <property type="term" value="F:structural constituent of ribosome"/>
    <property type="evidence" value="ECO:0007669"/>
    <property type="project" value="InterPro"/>
</dbReference>
<dbReference type="InterPro" id="IPR008991">
    <property type="entry name" value="Translation_prot_SH3-like_sf"/>
</dbReference>
<evidence type="ECO:0000256" key="7">
    <source>
        <dbReference type="SAM" id="Phobius"/>
    </source>
</evidence>
<dbReference type="Proteomes" id="UP000654075">
    <property type="component" value="Unassembled WGS sequence"/>
</dbReference>
<comment type="similarity">
    <text evidence="1">Belongs to the eukaryotic ribosomal protein eL27 family.</text>
</comment>
<dbReference type="OrthoDB" id="2365484at2759"/>
<keyword evidence="7" id="KW-1133">Transmembrane helix</keyword>
<dbReference type="EMBL" id="CAJNNV010014823">
    <property type="protein sequence ID" value="CAE8602933.1"/>
    <property type="molecule type" value="Genomic_DNA"/>
</dbReference>
<keyword evidence="10" id="KW-1185">Reference proteome</keyword>
<keyword evidence="7" id="KW-0812">Transmembrane</keyword>
<evidence type="ECO:0000256" key="6">
    <source>
        <dbReference type="ARBA" id="ARBA00023306"/>
    </source>
</evidence>
<gene>
    <name evidence="9" type="ORF">PGLA1383_LOCUS21164</name>
</gene>
<dbReference type="GO" id="GO:0006412">
    <property type="term" value="P:translation"/>
    <property type="evidence" value="ECO:0007669"/>
    <property type="project" value="InterPro"/>
</dbReference>
<name>A0A813EYP2_POLGL</name>
<dbReference type="AlphaFoldDB" id="A0A813EYP2"/>
<evidence type="ECO:0000256" key="4">
    <source>
        <dbReference type="ARBA" id="ARBA00022980"/>
    </source>
</evidence>
<evidence type="ECO:0000256" key="1">
    <source>
        <dbReference type="ARBA" id="ARBA00009124"/>
    </source>
</evidence>
<dbReference type="InterPro" id="IPR001141">
    <property type="entry name" value="Ribosomal_eL27"/>
</dbReference>
<keyword evidence="2" id="KW-0132">Cell division</keyword>
<protein>
    <recommendedName>
        <fullName evidence="8">KOW domain-containing protein</fullName>
    </recommendedName>
</protein>
<evidence type="ECO:0000313" key="10">
    <source>
        <dbReference type="Proteomes" id="UP000654075"/>
    </source>
</evidence>
<dbReference type="CDD" id="cd06090">
    <property type="entry name" value="KOW_RPL27"/>
    <property type="match status" value="1"/>
</dbReference>
<dbReference type="GO" id="GO:0005680">
    <property type="term" value="C:anaphase-promoting complex"/>
    <property type="evidence" value="ECO:0007669"/>
    <property type="project" value="InterPro"/>
</dbReference>
<keyword evidence="3" id="KW-0498">Mitosis</keyword>
<dbReference type="GO" id="GO:0007091">
    <property type="term" value="P:metaphase/anaphase transition of mitotic cell cycle"/>
    <property type="evidence" value="ECO:0007669"/>
    <property type="project" value="TreeGrafter"/>
</dbReference>
<organism evidence="9 10">
    <name type="scientific">Polarella glacialis</name>
    <name type="common">Dinoflagellate</name>
    <dbReference type="NCBI Taxonomy" id="89957"/>
    <lineage>
        <taxon>Eukaryota</taxon>
        <taxon>Sar</taxon>
        <taxon>Alveolata</taxon>
        <taxon>Dinophyceae</taxon>
        <taxon>Suessiales</taxon>
        <taxon>Suessiaceae</taxon>
        <taxon>Polarella</taxon>
    </lineage>
</organism>
<evidence type="ECO:0000259" key="8">
    <source>
        <dbReference type="Pfam" id="PF00467"/>
    </source>
</evidence>
<reference evidence="9" key="1">
    <citation type="submission" date="2021-02" db="EMBL/GenBank/DDBJ databases">
        <authorList>
            <person name="Dougan E. K."/>
            <person name="Rhodes N."/>
            <person name="Thang M."/>
            <person name="Chan C."/>
        </authorList>
    </citation>
    <scope>NUCLEOTIDE SEQUENCE</scope>
</reference>
<feature type="domain" description="KOW" evidence="8">
    <location>
        <begin position="223"/>
        <end position="246"/>
    </location>
</feature>
<dbReference type="GO" id="GO:0051301">
    <property type="term" value="P:cell division"/>
    <property type="evidence" value="ECO:0007669"/>
    <property type="project" value="UniProtKB-KW"/>
</dbReference>
<dbReference type="GO" id="GO:0060090">
    <property type="term" value="F:molecular adaptor activity"/>
    <property type="evidence" value="ECO:0007669"/>
    <property type="project" value="TreeGrafter"/>
</dbReference>
<dbReference type="GO" id="GO:0031145">
    <property type="term" value="P:anaphase-promoting complex-dependent catabolic process"/>
    <property type="evidence" value="ECO:0007669"/>
    <property type="project" value="TreeGrafter"/>
</dbReference>
<dbReference type="GO" id="GO:1990904">
    <property type="term" value="C:ribonucleoprotein complex"/>
    <property type="evidence" value="ECO:0007669"/>
    <property type="project" value="UniProtKB-KW"/>
</dbReference>
<evidence type="ECO:0000256" key="5">
    <source>
        <dbReference type="ARBA" id="ARBA00023274"/>
    </source>
</evidence>
<dbReference type="Pfam" id="PF00467">
    <property type="entry name" value="KOW"/>
    <property type="match status" value="1"/>
</dbReference>
<evidence type="ECO:0000256" key="3">
    <source>
        <dbReference type="ARBA" id="ARBA00022776"/>
    </source>
</evidence>
<dbReference type="Gene3D" id="2.30.30.770">
    <property type="match status" value="1"/>
</dbReference>
<evidence type="ECO:0000256" key="2">
    <source>
        <dbReference type="ARBA" id="ARBA00022618"/>
    </source>
</evidence>
<sequence>DRSTLETCQSVTALALGMVMAGTGDLASLCILRSLRKKAAQETGYGVHMATHMALGWVCLGGGRYTFDQEPLSIAALLMAAFPRLPTSLTDNRCHLQAFRHLYVLAARHRCVEAIEVDTKQPVDVHVSLETLGGLLKAFSRRSGAFSPSGQFGFEFRVLAVGGGSGGRAEVMGEAAAPAARSASSEPDGKENQLPWSVFNRPVVGQAEAPNAAAAGDRLKNRRVVVILSGRYAGKKAIVAKVFDDGSKSRPFGHCLVAGVDRAPLKVTRKMSKKKISKRTRVKPFVKYVNYNHIMPTRYQVPTEIQFATMVTDQQMDTSDGRIEAKKFVKSLLQEKFAAPPADKTGKPSKDVLYLRKKLRF</sequence>
<dbReference type="SUPFAM" id="SSF50104">
    <property type="entry name" value="Translation proteins SH3-like domain"/>
    <property type="match status" value="1"/>
</dbReference>
<dbReference type="InterPro" id="IPR024990">
    <property type="entry name" value="Apc1"/>
</dbReference>
<accession>A0A813EYP2</accession>
<keyword evidence="5" id="KW-0687">Ribonucleoprotein</keyword>
<feature type="transmembrane region" description="Helical" evidence="7">
    <location>
        <begin position="12"/>
        <end position="32"/>
    </location>
</feature>
<keyword evidence="4" id="KW-0689">Ribosomal protein</keyword>
<dbReference type="Pfam" id="PF01777">
    <property type="entry name" value="Ribosomal_L27e"/>
    <property type="match status" value="1"/>
</dbReference>
<dbReference type="InterPro" id="IPR038655">
    <property type="entry name" value="Ribosomal_eL27_sf"/>
</dbReference>
<keyword evidence="7" id="KW-0472">Membrane</keyword>
<keyword evidence="6" id="KW-0131">Cell cycle</keyword>
<dbReference type="InterPro" id="IPR041991">
    <property type="entry name" value="Ribosomal_eL27_KOW"/>
</dbReference>